<evidence type="ECO:0000256" key="1">
    <source>
        <dbReference type="ARBA" id="ARBA00005417"/>
    </source>
</evidence>
<dbReference type="InterPro" id="IPR003439">
    <property type="entry name" value="ABC_transporter-like_ATP-bd"/>
</dbReference>
<sequence length="223" mass="24472">MKILEMQHITYAYNHQEPVLEDVNLTMETGKMYAILGPSGSGKTTLLSLAGGLDIPSEGQILFNGKPVEKFGLEKHRKRNISLIFQNYNLIDYMNAAENVRLSAKGRPDALLTRLGLTSEEVRRNVLKLSGGQQQRVAIARALASSAPIILADEPTGNLDRDTARDITAILKHSAHESGKCVIIVTHSNAVAKEADIVFKIKNKTAVTLKRRPSTLKEVPHAL</sequence>
<accession>A0AAC9QRA1</accession>
<dbReference type="GO" id="GO:0016887">
    <property type="term" value="F:ATP hydrolysis activity"/>
    <property type="evidence" value="ECO:0007669"/>
    <property type="project" value="InterPro"/>
</dbReference>
<dbReference type="GO" id="GO:0005886">
    <property type="term" value="C:plasma membrane"/>
    <property type="evidence" value="ECO:0007669"/>
    <property type="project" value="TreeGrafter"/>
</dbReference>
<dbReference type="EMBL" id="CP019962">
    <property type="protein sequence ID" value="ARD64260.1"/>
    <property type="molecule type" value="Genomic_DNA"/>
</dbReference>
<keyword evidence="2" id="KW-0813">Transport</keyword>
<dbReference type="GO" id="GO:0005524">
    <property type="term" value="F:ATP binding"/>
    <property type="evidence" value="ECO:0007669"/>
    <property type="project" value="UniProtKB-KW"/>
</dbReference>
<dbReference type="InterPro" id="IPR015854">
    <property type="entry name" value="ABC_transpr_LolD-like"/>
</dbReference>
<reference evidence="7" key="1">
    <citation type="journal article" date="2017" name="Sci. Rep.">
        <title>Determination of the Genome and Primary Transcriptome of Syngas Fermenting Eubacterium limosum ATCC 8486.</title>
        <authorList>
            <person name="Song Y."/>
            <person name="Shin J."/>
            <person name="Jeong Y."/>
            <person name="Jin S."/>
            <person name="Lee J.K."/>
            <person name="Kim D.R."/>
            <person name="Kim S.C."/>
            <person name="Cho S."/>
            <person name="Cho B.K."/>
        </authorList>
    </citation>
    <scope>NUCLEOTIDE SEQUENCE [LARGE SCALE GENOMIC DNA]</scope>
    <source>
        <strain evidence="7">ATCC 8486</strain>
    </source>
</reference>
<evidence type="ECO:0000256" key="2">
    <source>
        <dbReference type="ARBA" id="ARBA00022448"/>
    </source>
</evidence>
<dbReference type="InterPro" id="IPR017871">
    <property type="entry name" value="ABC_transporter-like_CS"/>
</dbReference>
<keyword evidence="4 6" id="KW-0067">ATP-binding</keyword>
<evidence type="ECO:0000256" key="3">
    <source>
        <dbReference type="ARBA" id="ARBA00022741"/>
    </source>
</evidence>
<dbReference type="KEGG" id="elim:B2M23_01270"/>
<evidence type="ECO:0000256" key="4">
    <source>
        <dbReference type="ARBA" id="ARBA00022840"/>
    </source>
</evidence>
<protein>
    <submittedName>
        <fullName evidence="6">Multidrug ABC transporter ATP-binding protein</fullName>
    </submittedName>
</protein>
<evidence type="ECO:0000259" key="5">
    <source>
        <dbReference type="PROSITE" id="PS50893"/>
    </source>
</evidence>
<dbReference type="SMART" id="SM00382">
    <property type="entry name" value="AAA"/>
    <property type="match status" value="1"/>
</dbReference>
<dbReference type="GO" id="GO:0022857">
    <property type="term" value="F:transmembrane transporter activity"/>
    <property type="evidence" value="ECO:0007669"/>
    <property type="project" value="TreeGrafter"/>
</dbReference>
<evidence type="ECO:0000313" key="6">
    <source>
        <dbReference type="EMBL" id="ARD64260.1"/>
    </source>
</evidence>
<dbReference type="PANTHER" id="PTHR24220">
    <property type="entry name" value="IMPORT ATP-BINDING PROTEIN"/>
    <property type="match status" value="1"/>
</dbReference>
<keyword evidence="3" id="KW-0547">Nucleotide-binding</keyword>
<dbReference type="PROSITE" id="PS00211">
    <property type="entry name" value="ABC_TRANSPORTER_1"/>
    <property type="match status" value="1"/>
</dbReference>
<feature type="domain" description="ABC transporter" evidence="5">
    <location>
        <begin position="4"/>
        <end position="222"/>
    </location>
</feature>
<dbReference type="InterPro" id="IPR017911">
    <property type="entry name" value="MacB-like_ATP-bd"/>
</dbReference>
<dbReference type="RefSeq" id="WP_052237070.1">
    <property type="nucleotide sequence ID" value="NZ_CP019962.1"/>
</dbReference>
<dbReference type="Gene3D" id="3.40.50.300">
    <property type="entry name" value="P-loop containing nucleotide triphosphate hydrolases"/>
    <property type="match status" value="1"/>
</dbReference>
<dbReference type="InterPro" id="IPR027417">
    <property type="entry name" value="P-loop_NTPase"/>
</dbReference>
<organism evidence="6 7">
    <name type="scientific">Eubacterium limosum</name>
    <dbReference type="NCBI Taxonomy" id="1736"/>
    <lineage>
        <taxon>Bacteria</taxon>
        <taxon>Bacillati</taxon>
        <taxon>Bacillota</taxon>
        <taxon>Clostridia</taxon>
        <taxon>Eubacteriales</taxon>
        <taxon>Eubacteriaceae</taxon>
        <taxon>Eubacterium</taxon>
    </lineage>
</organism>
<name>A0AAC9QRA1_EUBLI</name>
<dbReference type="InterPro" id="IPR003593">
    <property type="entry name" value="AAA+_ATPase"/>
</dbReference>
<evidence type="ECO:0000313" key="7">
    <source>
        <dbReference type="Proteomes" id="UP000192391"/>
    </source>
</evidence>
<dbReference type="Proteomes" id="UP000192391">
    <property type="component" value="Chromosome"/>
</dbReference>
<dbReference type="AlphaFoldDB" id="A0AAC9QRA1"/>
<gene>
    <name evidence="6" type="ORF">B2M23_01270</name>
</gene>
<proteinExistence type="inferred from homology"/>
<dbReference type="PANTHER" id="PTHR24220:SF689">
    <property type="entry name" value="LIPOPROTEIN-RELEASING SYSTEM ATP-BINDING PROTEIN LOLD"/>
    <property type="match status" value="1"/>
</dbReference>
<dbReference type="Pfam" id="PF00005">
    <property type="entry name" value="ABC_tran"/>
    <property type="match status" value="1"/>
</dbReference>
<dbReference type="SUPFAM" id="SSF52540">
    <property type="entry name" value="P-loop containing nucleoside triphosphate hydrolases"/>
    <property type="match status" value="1"/>
</dbReference>
<dbReference type="CDD" id="cd03255">
    <property type="entry name" value="ABC_MJ0796_LolCDE_FtsE"/>
    <property type="match status" value="1"/>
</dbReference>
<dbReference type="PROSITE" id="PS50893">
    <property type="entry name" value="ABC_TRANSPORTER_2"/>
    <property type="match status" value="1"/>
</dbReference>
<comment type="similarity">
    <text evidence="1">Belongs to the ABC transporter superfamily.</text>
</comment>